<dbReference type="CDD" id="cd16029">
    <property type="entry name" value="4-S"/>
    <property type="match status" value="1"/>
</dbReference>
<comment type="caution">
    <text evidence="9">The sequence shown here is derived from an EMBL/GenBank/DDBJ whole genome shotgun (WGS) entry which is preliminary data.</text>
</comment>
<dbReference type="InterPro" id="IPR024607">
    <property type="entry name" value="Sulfatase_CS"/>
</dbReference>
<feature type="region of interest" description="Disordered" evidence="7">
    <location>
        <begin position="548"/>
        <end position="574"/>
    </location>
</feature>
<evidence type="ECO:0000256" key="7">
    <source>
        <dbReference type="SAM" id="MobiDB-lite"/>
    </source>
</evidence>
<evidence type="ECO:0000256" key="5">
    <source>
        <dbReference type="ARBA" id="ARBA00022837"/>
    </source>
</evidence>
<accession>A0A1W0WNA0</accession>
<dbReference type="PANTHER" id="PTHR10342">
    <property type="entry name" value="ARYLSULFATASE"/>
    <property type="match status" value="1"/>
</dbReference>
<dbReference type="Proteomes" id="UP000192578">
    <property type="component" value="Unassembled WGS sequence"/>
</dbReference>
<comment type="similarity">
    <text evidence="2">Belongs to the sulfatase family.</text>
</comment>
<evidence type="ECO:0000256" key="1">
    <source>
        <dbReference type="ARBA" id="ARBA00001913"/>
    </source>
</evidence>
<evidence type="ECO:0000256" key="4">
    <source>
        <dbReference type="ARBA" id="ARBA00022801"/>
    </source>
</evidence>
<dbReference type="Pfam" id="PF00884">
    <property type="entry name" value="Sulfatase"/>
    <property type="match status" value="1"/>
</dbReference>
<feature type="domain" description="Sulfatase N-terminal" evidence="8">
    <location>
        <begin position="79"/>
        <end position="409"/>
    </location>
</feature>
<dbReference type="OrthoDB" id="103349at2759"/>
<dbReference type="InterPro" id="IPR017850">
    <property type="entry name" value="Alkaline_phosphatase_core_sf"/>
</dbReference>
<keyword evidence="5" id="KW-0106">Calcium</keyword>
<feature type="compositionally biased region" description="Polar residues" evidence="7">
    <location>
        <begin position="563"/>
        <end position="574"/>
    </location>
</feature>
<organism evidence="9 10">
    <name type="scientific">Hypsibius exemplaris</name>
    <name type="common">Freshwater tardigrade</name>
    <dbReference type="NCBI Taxonomy" id="2072580"/>
    <lineage>
        <taxon>Eukaryota</taxon>
        <taxon>Metazoa</taxon>
        <taxon>Ecdysozoa</taxon>
        <taxon>Tardigrada</taxon>
        <taxon>Eutardigrada</taxon>
        <taxon>Parachela</taxon>
        <taxon>Hypsibioidea</taxon>
        <taxon>Hypsibiidae</taxon>
        <taxon>Hypsibius</taxon>
    </lineage>
</organism>
<evidence type="ECO:0000256" key="6">
    <source>
        <dbReference type="ARBA" id="ARBA00023180"/>
    </source>
</evidence>
<evidence type="ECO:0000256" key="2">
    <source>
        <dbReference type="ARBA" id="ARBA00008779"/>
    </source>
</evidence>
<name>A0A1W0WNA0_HYPEX</name>
<keyword evidence="4" id="KW-0378">Hydrolase</keyword>
<reference evidence="10" key="1">
    <citation type="submission" date="2017-01" db="EMBL/GenBank/DDBJ databases">
        <title>Comparative genomics of anhydrobiosis in the tardigrade Hypsibius dujardini.</title>
        <authorList>
            <person name="Yoshida Y."/>
            <person name="Koutsovoulos G."/>
            <person name="Laetsch D."/>
            <person name="Stevens L."/>
            <person name="Kumar S."/>
            <person name="Horikawa D."/>
            <person name="Ishino K."/>
            <person name="Komine S."/>
            <person name="Tomita M."/>
            <person name="Blaxter M."/>
            <person name="Arakawa K."/>
        </authorList>
    </citation>
    <scope>NUCLEOTIDE SEQUENCE [LARGE SCALE GENOMIC DNA]</scope>
    <source>
        <strain evidence="10">Z151</strain>
    </source>
</reference>
<dbReference type="InterPro" id="IPR000917">
    <property type="entry name" value="Sulfatase_N"/>
</dbReference>
<dbReference type="InterPro" id="IPR047115">
    <property type="entry name" value="ARSB"/>
</dbReference>
<dbReference type="SUPFAM" id="SSF53649">
    <property type="entry name" value="Alkaline phosphatase-like"/>
    <property type="match status" value="1"/>
</dbReference>
<gene>
    <name evidence="9" type="ORF">BV898_09207</name>
</gene>
<dbReference type="EMBL" id="MTYJ01000071">
    <property type="protein sequence ID" value="OQV16696.1"/>
    <property type="molecule type" value="Genomic_DNA"/>
</dbReference>
<evidence type="ECO:0000259" key="8">
    <source>
        <dbReference type="Pfam" id="PF00884"/>
    </source>
</evidence>
<evidence type="ECO:0000313" key="10">
    <source>
        <dbReference type="Proteomes" id="UP000192578"/>
    </source>
</evidence>
<comment type="cofactor">
    <cofactor evidence="1">
        <name>Ca(2+)</name>
        <dbReference type="ChEBI" id="CHEBI:29108"/>
    </cofactor>
</comment>
<keyword evidence="3" id="KW-0479">Metal-binding</keyword>
<sequence>MVRPGGRFHAKYLVVNALGALVYEDKKTTESVACNATLAPCLFGIVKDPCEYRNIAAEQKDTVDFMMAVAPPKTKSSKPNIIFIHADDLGWNDVSFHGYNESRTPNIDRLASDGVVLNGYYAQYMCTPSRAALMTGKYPTRTGLQHHVLRNAEPRGLPLHEKILPQHLKEAGYITHMIGKWHLGYYQKRMTPTNRGFDSFFGYYSGMADYYNYTMTANIAEEYIAFDLWENHQSVREYIGEYATELFTKKAIGRINDHNYEKPLFLYLSHLAPHFANAYDPVQVPQKYVDRFPDIAHEGRRKYAATVAALDDSVGQIMEALRLKGAANNTLVVFSSDNGGAGAERGLEFGPPFTFASNWPLRGAKSSQFEGGLRVVAALWSPLLELKGRVSTELYHISDWLPTFIRLAGGSPLDNLDGYDIWDSISKGLPSPRKEILHQIDPVWGEYALRWKQYKLISGSHANAAGYRIDTWYEPEGGFDPKYLIANTPGALVCEDKKTAEIIACNATSAPCLFDIVKDPCEYRNIATERIDIVASMMERIRAFNTTALPSRPMKPDPRAKASLNNGLVQPWQE</sequence>
<evidence type="ECO:0000313" key="9">
    <source>
        <dbReference type="EMBL" id="OQV16696.1"/>
    </source>
</evidence>
<dbReference type="Gene3D" id="3.40.720.10">
    <property type="entry name" value="Alkaline Phosphatase, subunit A"/>
    <property type="match status" value="1"/>
</dbReference>
<proteinExistence type="inferred from homology"/>
<keyword evidence="10" id="KW-1185">Reference proteome</keyword>
<evidence type="ECO:0000256" key="3">
    <source>
        <dbReference type="ARBA" id="ARBA00022723"/>
    </source>
</evidence>
<dbReference type="GO" id="GO:0046872">
    <property type="term" value="F:metal ion binding"/>
    <property type="evidence" value="ECO:0007669"/>
    <property type="project" value="UniProtKB-KW"/>
</dbReference>
<protein>
    <submittedName>
        <fullName evidence="9">Arylsulfatase J</fullName>
    </submittedName>
</protein>
<dbReference type="GO" id="GO:0008484">
    <property type="term" value="F:sulfuric ester hydrolase activity"/>
    <property type="evidence" value="ECO:0007669"/>
    <property type="project" value="InterPro"/>
</dbReference>
<dbReference type="PROSITE" id="PS00149">
    <property type="entry name" value="SULFATASE_2"/>
    <property type="match status" value="1"/>
</dbReference>
<dbReference type="Gene3D" id="3.30.1120.10">
    <property type="match status" value="2"/>
</dbReference>
<dbReference type="AlphaFoldDB" id="A0A1W0WNA0"/>
<dbReference type="PANTHER" id="PTHR10342:SF273">
    <property type="entry name" value="RE14504P"/>
    <property type="match status" value="1"/>
</dbReference>
<keyword evidence="6" id="KW-0325">Glycoprotein</keyword>